<dbReference type="Proteomes" id="UP000053724">
    <property type="component" value="Unassembled WGS sequence"/>
</dbReference>
<name>A0A0N8UI30_VIBMT</name>
<reference evidence="2 3" key="1">
    <citation type="journal article" date="2015" name="Genome Biol. Evol.">
        <title>The Dynamics of Genetic Interactions between Vibrio metoecus and Vibrio cholerae, Two Close Relatives Co-Occurring in the Environment.</title>
        <authorList>
            <person name="Orata F.D."/>
            <person name="Kirchberger P.C."/>
            <person name="Meheust R."/>
            <person name="Barlow E.J."/>
            <person name="Tarr C.L."/>
            <person name="Boucher Y."/>
        </authorList>
    </citation>
    <scope>NUCLEOTIDE SEQUENCE [LARGE SCALE GENOMIC DNA]</scope>
    <source>
        <strain evidence="2 3">08-2459</strain>
    </source>
</reference>
<organism evidence="2 3">
    <name type="scientific">Vibrio metoecus</name>
    <dbReference type="NCBI Taxonomy" id="1481663"/>
    <lineage>
        <taxon>Bacteria</taxon>
        <taxon>Pseudomonadati</taxon>
        <taxon>Pseudomonadota</taxon>
        <taxon>Gammaproteobacteria</taxon>
        <taxon>Vibrionales</taxon>
        <taxon>Vibrionaceae</taxon>
        <taxon>Vibrio</taxon>
    </lineage>
</organism>
<dbReference type="EMBL" id="LCUF01000002">
    <property type="protein sequence ID" value="KQA24450.1"/>
    <property type="molecule type" value="Genomic_DNA"/>
</dbReference>
<evidence type="ECO:0000256" key="1">
    <source>
        <dbReference type="ARBA" id="ARBA00010333"/>
    </source>
</evidence>
<protein>
    <submittedName>
        <fullName evidence="2">ABC transporter</fullName>
    </submittedName>
</protein>
<evidence type="ECO:0000313" key="3">
    <source>
        <dbReference type="Proteomes" id="UP000053724"/>
    </source>
</evidence>
<comment type="similarity">
    <text evidence="1">Belongs to the bacterial solute-binding protein 3 family.</text>
</comment>
<accession>A0A0N8UI30</accession>
<comment type="caution">
    <text evidence="2">The sequence shown here is derived from an EMBL/GenBank/DDBJ whole genome shotgun (WGS) entry which is preliminary data.</text>
</comment>
<sequence length="248" mass="27759">MRYGLSKWLWIPLLSLSAVFSVKADTLLLTSLDWPPYSGDGLAEKGASIAVVKAAVEAMGHELVVEFYPWSRAVHLAKEDSKYSGYFPEYFFEDNSLLFSDSIGTGPLGFAENVANPVQWSVLDDLKPYTIGVVRDYVNTPELDNMIAQGQLLSSAVKRVDVQNLQKIAKGRVPLAVIDSNVFNYLKNNDPSLTADKDKLQMNKQLLVEKDLHIAFRNDPQGQKWQAIVNEGLKKIDINQIMNSYMSK</sequence>
<dbReference type="Gene3D" id="3.40.190.10">
    <property type="entry name" value="Periplasmic binding protein-like II"/>
    <property type="match status" value="2"/>
</dbReference>
<dbReference type="AlphaFoldDB" id="A0A0N8UI30"/>
<dbReference type="PANTHER" id="PTHR35936">
    <property type="entry name" value="MEMBRANE-BOUND LYTIC MUREIN TRANSGLYCOSYLASE F"/>
    <property type="match status" value="1"/>
</dbReference>
<proteinExistence type="inferred from homology"/>
<evidence type="ECO:0000313" key="2">
    <source>
        <dbReference type="EMBL" id="KQA24450.1"/>
    </source>
</evidence>
<dbReference type="SUPFAM" id="SSF53850">
    <property type="entry name" value="Periplasmic binding protein-like II"/>
    <property type="match status" value="1"/>
</dbReference>
<dbReference type="PATRIC" id="fig|1481663.8.peg.2161"/>
<dbReference type="PANTHER" id="PTHR35936:SF25">
    <property type="entry name" value="ABC TRANSPORTER SUBSTRATE-BINDING PROTEIN"/>
    <property type="match status" value="1"/>
</dbReference>
<gene>
    <name evidence="2" type="ORF">AAY55_02605</name>
</gene>